<proteinExistence type="predicted"/>
<accession>A0A4R1N7U9</accession>
<gene>
    <name evidence="1" type="ORF">BXY66_3870</name>
</gene>
<evidence type="ECO:0000313" key="2">
    <source>
        <dbReference type="Proteomes" id="UP000295673"/>
    </source>
</evidence>
<reference evidence="1 2" key="1">
    <citation type="submission" date="2019-03" db="EMBL/GenBank/DDBJ databases">
        <title>Genomic Encyclopedia of Archaeal and Bacterial Type Strains, Phase II (KMG-II): from individual species to whole genera.</title>
        <authorList>
            <person name="Goeker M."/>
        </authorList>
    </citation>
    <scope>NUCLEOTIDE SEQUENCE [LARGE SCALE GENOMIC DNA]</scope>
    <source>
        <strain evidence="1 2">DSM 26433</strain>
    </source>
</reference>
<dbReference type="AlphaFoldDB" id="A0A4R1N7U9"/>
<evidence type="ECO:0000313" key="1">
    <source>
        <dbReference type="EMBL" id="TCK99368.1"/>
    </source>
</evidence>
<dbReference type="Proteomes" id="UP000295673">
    <property type="component" value="Unassembled WGS sequence"/>
</dbReference>
<organism evidence="1 2">
    <name type="scientific">Shimia isoporae</name>
    <dbReference type="NCBI Taxonomy" id="647720"/>
    <lineage>
        <taxon>Bacteria</taxon>
        <taxon>Pseudomonadati</taxon>
        <taxon>Pseudomonadota</taxon>
        <taxon>Alphaproteobacteria</taxon>
        <taxon>Rhodobacterales</taxon>
        <taxon>Roseobacteraceae</taxon>
    </lineage>
</organism>
<comment type="caution">
    <text evidence="1">The sequence shown here is derived from an EMBL/GenBank/DDBJ whole genome shotgun (WGS) entry which is preliminary data.</text>
</comment>
<keyword evidence="2" id="KW-1185">Reference proteome</keyword>
<sequence>MVQITVTGFDEATKTLDLAAEAVTDAAIAARIDLFNEITNEQNHPIDTGTARSNWAVLGLGETVNPNHTPEGQITTPAAAPDPQINPVTITDLTNGITIGNSTSYILRLNYQAGFANGGKTGWVDRATAKWPTFWADAVRALQAKL</sequence>
<protein>
    <submittedName>
        <fullName evidence="1">Uncharacterized protein</fullName>
    </submittedName>
</protein>
<dbReference type="EMBL" id="SMGR01000005">
    <property type="protein sequence ID" value="TCK99368.1"/>
    <property type="molecule type" value="Genomic_DNA"/>
</dbReference>
<name>A0A4R1N7U9_9RHOB</name>
<dbReference type="RefSeq" id="WP_132861984.1">
    <property type="nucleotide sequence ID" value="NZ_SMGR01000005.1"/>
</dbReference>